<keyword evidence="3" id="KW-1185">Reference proteome</keyword>
<dbReference type="KEGG" id="pca:Pcar_0223"/>
<evidence type="ECO:0000259" key="1">
    <source>
        <dbReference type="Pfam" id="PF08241"/>
    </source>
</evidence>
<dbReference type="eggNOG" id="COG2226">
    <property type="taxonomic scope" value="Bacteria"/>
</dbReference>
<proteinExistence type="predicted"/>
<evidence type="ECO:0000313" key="3">
    <source>
        <dbReference type="Proteomes" id="UP000002534"/>
    </source>
</evidence>
<accession>Q3A808</accession>
<dbReference type="CDD" id="cd02440">
    <property type="entry name" value="AdoMet_MTases"/>
    <property type="match status" value="1"/>
</dbReference>
<dbReference type="Proteomes" id="UP000002534">
    <property type="component" value="Chromosome"/>
</dbReference>
<dbReference type="STRING" id="338963.Pcar_0223"/>
<protein>
    <submittedName>
        <fullName evidence="2">SAM-dependent methyltransferase, type 11</fullName>
    </submittedName>
</protein>
<keyword evidence="2" id="KW-0489">Methyltransferase</keyword>
<dbReference type="HOGENOM" id="CLU_039068_9_1_7"/>
<evidence type="ECO:0000313" key="2">
    <source>
        <dbReference type="EMBL" id="ABA87484.1"/>
    </source>
</evidence>
<dbReference type="InterPro" id="IPR013216">
    <property type="entry name" value="Methyltransf_11"/>
</dbReference>
<dbReference type="EMBL" id="CP000142">
    <property type="protein sequence ID" value="ABA87484.1"/>
    <property type="molecule type" value="Genomic_DNA"/>
</dbReference>
<dbReference type="GO" id="GO:0032259">
    <property type="term" value="P:methylation"/>
    <property type="evidence" value="ECO:0007669"/>
    <property type="project" value="UniProtKB-KW"/>
</dbReference>
<name>Q3A808_SYNC1</name>
<reference evidence="2 3" key="2">
    <citation type="journal article" date="2012" name="BMC Genomics">
        <title>The genome of Pelobacter carbinolicus reveals surprising metabolic capabilities and physiological features.</title>
        <authorList>
            <person name="Aklujkar M."/>
            <person name="Haveman S.A."/>
            <person name="Didonato R.Jr."/>
            <person name="Chertkov O."/>
            <person name="Han C.S."/>
            <person name="Land M.L."/>
            <person name="Brown P."/>
            <person name="Lovley D.R."/>
        </authorList>
    </citation>
    <scope>NUCLEOTIDE SEQUENCE [LARGE SCALE GENOMIC DNA]</scope>
    <source>
        <strain evidence="3">DSM 2380 / NBRC 103641 / GraBd1</strain>
    </source>
</reference>
<dbReference type="InterPro" id="IPR029063">
    <property type="entry name" value="SAM-dependent_MTases_sf"/>
</dbReference>
<dbReference type="SUPFAM" id="SSF53335">
    <property type="entry name" value="S-adenosyl-L-methionine-dependent methyltransferases"/>
    <property type="match status" value="1"/>
</dbReference>
<dbReference type="RefSeq" id="WP_011339889.1">
    <property type="nucleotide sequence ID" value="NC_007498.2"/>
</dbReference>
<dbReference type="NCBIfam" id="NF045667">
    <property type="entry name" value="MTase_DVU1556"/>
    <property type="match status" value="1"/>
</dbReference>
<gene>
    <name evidence="2" type="ordered locus">Pcar_0223</name>
</gene>
<organism evidence="2 3">
    <name type="scientific">Syntrophotalea carbinolica (strain DSM 2380 / NBRC 103641 / GraBd1)</name>
    <name type="common">Pelobacter carbinolicus</name>
    <dbReference type="NCBI Taxonomy" id="338963"/>
    <lineage>
        <taxon>Bacteria</taxon>
        <taxon>Pseudomonadati</taxon>
        <taxon>Thermodesulfobacteriota</taxon>
        <taxon>Desulfuromonadia</taxon>
        <taxon>Desulfuromonadales</taxon>
        <taxon>Syntrophotaleaceae</taxon>
        <taxon>Syntrophotalea</taxon>
    </lineage>
</organism>
<keyword evidence="2" id="KW-0808">Transferase</keyword>
<dbReference type="Pfam" id="PF08241">
    <property type="entry name" value="Methyltransf_11"/>
    <property type="match status" value="1"/>
</dbReference>
<sequence>MPYVCPLNKPNLYESLALRKATGPAIRPGGLSVLEEVLERYPFNEGARVLDVGCGMGTSVAWLRSRCGLRASGMDLSRALLSEGAQQESRLPLVQARAERLPVADNCCHGVICECVLSLVSDAKRVLSEFYRVLTPGGLLIMSDIYRRNPLDSDQSLPCASCFSGASGREGVLRWLTDTGFTLHLWEDHSHLLRELAAKLIFMHGSMSAFWEQFAGETDGSKMEQAVQAMRPGYYLIVAGKA</sequence>
<dbReference type="Gene3D" id="3.40.50.150">
    <property type="entry name" value="Vaccinia Virus protein VP39"/>
    <property type="match status" value="1"/>
</dbReference>
<feature type="domain" description="Methyltransferase type 11" evidence="1">
    <location>
        <begin position="50"/>
        <end position="142"/>
    </location>
</feature>
<reference evidence="3" key="1">
    <citation type="submission" date="2005-10" db="EMBL/GenBank/DDBJ databases">
        <title>Complete sequence of Pelobacter carbinolicus DSM 2380.</title>
        <authorList>
            <person name="Copeland A."/>
            <person name="Lucas S."/>
            <person name="Lapidus A."/>
            <person name="Barry K."/>
            <person name="Detter J.C."/>
            <person name="Glavina T."/>
            <person name="Hammon N."/>
            <person name="Israni S."/>
            <person name="Pitluck S."/>
            <person name="Chertkov O."/>
            <person name="Schmutz J."/>
            <person name="Larimer F."/>
            <person name="Land M."/>
            <person name="Kyrpides N."/>
            <person name="Ivanova N."/>
            <person name="Richardson P."/>
        </authorList>
    </citation>
    <scope>NUCLEOTIDE SEQUENCE [LARGE SCALE GENOMIC DNA]</scope>
    <source>
        <strain evidence="3">DSM 2380 / NBRC 103641 / GraBd1</strain>
    </source>
</reference>
<dbReference type="AlphaFoldDB" id="Q3A808"/>
<dbReference type="OrthoDB" id="9769602at2"/>
<dbReference type="GO" id="GO:0008757">
    <property type="term" value="F:S-adenosylmethionine-dependent methyltransferase activity"/>
    <property type="evidence" value="ECO:0007669"/>
    <property type="project" value="InterPro"/>
</dbReference>
<dbReference type="PANTHER" id="PTHR43591">
    <property type="entry name" value="METHYLTRANSFERASE"/>
    <property type="match status" value="1"/>
</dbReference>